<keyword evidence="5" id="KW-0408">Iron</keyword>
<evidence type="ECO:0000256" key="13">
    <source>
        <dbReference type="ARBA" id="ARBA00079192"/>
    </source>
</evidence>
<evidence type="ECO:0000256" key="7">
    <source>
        <dbReference type="ARBA" id="ARBA00051525"/>
    </source>
</evidence>
<dbReference type="EC" id="4.1.99.26" evidence="10"/>
<evidence type="ECO:0000256" key="10">
    <source>
        <dbReference type="ARBA" id="ARBA00066804"/>
    </source>
</evidence>
<evidence type="ECO:0000256" key="5">
    <source>
        <dbReference type="ARBA" id="ARBA00023004"/>
    </source>
</evidence>
<dbReference type="GO" id="GO:0006783">
    <property type="term" value="P:heme biosynthetic process"/>
    <property type="evidence" value="ECO:0007669"/>
    <property type="project" value="TreeGrafter"/>
</dbReference>
<dbReference type="CDD" id="cd21123">
    <property type="entry name" value="SPASM_MftC-like"/>
    <property type="match status" value="1"/>
</dbReference>
<keyword evidence="6" id="KW-0411">Iron-sulfur</keyword>
<comment type="caution">
    <text evidence="15">The sequence shown here is derived from an EMBL/GenBank/DDBJ whole genome shotgun (WGS) entry which is preliminary data.</text>
</comment>
<gene>
    <name evidence="15" type="ORF">HNQ80_001077</name>
</gene>
<evidence type="ECO:0000313" key="16">
    <source>
        <dbReference type="Proteomes" id="UP000579281"/>
    </source>
</evidence>
<dbReference type="SFLD" id="SFLDG01067">
    <property type="entry name" value="SPASM/twitch_domain_containing"/>
    <property type="match status" value="1"/>
</dbReference>
<dbReference type="PANTHER" id="PTHR11228">
    <property type="entry name" value="RADICAL SAM DOMAIN PROTEIN"/>
    <property type="match status" value="1"/>
</dbReference>
<dbReference type="PANTHER" id="PTHR11228:SF7">
    <property type="entry name" value="PQQA PEPTIDE CYCLASE"/>
    <property type="match status" value="1"/>
</dbReference>
<feature type="domain" description="Radical SAM core" evidence="14">
    <location>
        <begin position="32"/>
        <end position="246"/>
    </location>
</feature>
<dbReference type="InterPro" id="IPR006638">
    <property type="entry name" value="Elp3/MiaA/NifB-like_rSAM"/>
</dbReference>
<dbReference type="Gene3D" id="3.20.20.70">
    <property type="entry name" value="Aldolase class I"/>
    <property type="match status" value="1"/>
</dbReference>
<accession>A0A841KS65</accession>
<dbReference type="InterPro" id="IPR050377">
    <property type="entry name" value="Radical_SAM_PqqE_MftC-like"/>
</dbReference>
<sequence>MLDITKILSGLEDRHSIRYSRDCSKTETGVKKGSGPVIAWNITRKCNYSCKHCYSNAIYGDDADTLDLKEIYRIVDEFAANHVPVILLSGGEPLIREDIFDIMKYIKTKNIRTSLSTNGSLIDQSTADNLKDMGISYVGISIDGTREKNDDFRGTTGAFDNALRAIENCHRVGQKVGLRFTLQKNNYKDVPTILNLMEEMKVDRICFYHLVPSGRGKEIMDQMLSNEETKEVIDYLYEYAKKAIVEGKGKKEILTVANHADGPYIYLKTRKEDPELADKMFEFLARNRGNRSGSAIANVDWKGNVYPDQFTRFLPIGNLKEKSFSDIWNNSEAILGELRNRKNLIKGRCTSCKWLSICNGNLRARAYYIHNDMWASDPACYLEDDEI</sequence>
<dbReference type="FunFam" id="3.20.20.70:FF:000188">
    <property type="entry name" value="Mycofactocin radical SAM maturase MftC"/>
    <property type="match status" value="1"/>
</dbReference>
<dbReference type="EMBL" id="JACHEN010000005">
    <property type="protein sequence ID" value="MBB6214988.1"/>
    <property type="molecule type" value="Genomic_DNA"/>
</dbReference>
<keyword evidence="16" id="KW-1185">Reference proteome</keyword>
<evidence type="ECO:0000256" key="2">
    <source>
        <dbReference type="ARBA" id="ARBA00022485"/>
    </source>
</evidence>
<keyword evidence="2" id="KW-0004">4Fe-4S</keyword>
<dbReference type="AlphaFoldDB" id="A0A841KS65"/>
<keyword evidence="4" id="KW-0479">Metal-binding</keyword>
<dbReference type="PIRSF" id="PIRSF037420">
    <property type="entry name" value="PQQ_syn_pqqE"/>
    <property type="match status" value="1"/>
</dbReference>
<protein>
    <recommendedName>
        <fullName evidence="11">Mycofactocin maturase MftC</fullName>
        <ecNumber evidence="9">1.3.98.7</ecNumber>
        <ecNumber evidence="10">4.1.99.26</ecNumber>
    </recommendedName>
    <alternativeName>
        <fullName evidence="13">[Mycofactocin precursor peptide]-pyrrolidinone derivative synthase</fullName>
    </alternativeName>
    <alternativeName>
        <fullName evidence="12">[Mycofactocin precursor peptide]-tyrosine decarboxylase</fullName>
    </alternativeName>
</protein>
<evidence type="ECO:0000256" key="3">
    <source>
        <dbReference type="ARBA" id="ARBA00022691"/>
    </source>
</evidence>
<dbReference type="RefSeq" id="WP_184308887.1">
    <property type="nucleotide sequence ID" value="NZ_JACHEN010000005.1"/>
</dbReference>
<evidence type="ECO:0000256" key="6">
    <source>
        <dbReference type="ARBA" id="ARBA00023014"/>
    </source>
</evidence>
<dbReference type="InterPro" id="IPR007197">
    <property type="entry name" value="rSAM"/>
</dbReference>
<dbReference type="CDD" id="cd01335">
    <property type="entry name" value="Radical_SAM"/>
    <property type="match status" value="1"/>
</dbReference>
<evidence type="ECO:0000259" key="14">
    <source>
        <dbReference type="PROSITE" id="PS51918"/>
    </source>
</evidence>
<dbReference type="GO" id="GO:0003824">
    <property type="term" value="F:catalytic activity"/>
    <property type="evidence" value="ECO:0007669"/>
    <property type="project" value="InterPro"/>
</dbReference>
<dbReference type="Pfam" id="PF13186">
    <property type="entry name" value="SPASM"/>
    <property type="match status" value="1"/>
</dbReference>
<dbReference type="InterPro" id="IPR023885">
    <property type="entry name" value="4Fe4S-binding_SPASM_dom"/>
</dbReference>
<evidence type="ECO:0000256" key="12">
    <source>
        <dbReference type="ARBA" id="ARBA00077306"/>
    </source>
</evidence>
<dbReference type="EC" id="1.3.98.7" evidence="9"/>
<dbReference type="Pfam" id="PF04055">
    <property type="entry name" value="Radical_SAM"/>
    <property type="match status" value="1"/>
</dbReference>
<proteinExistence type="predicted"/>
<evidence type="ECO:0000256" key="8">
    <source>
        <dbReference type="ARBA" id="ARBA00051925"/>
    </source>
</evidence>
<comment type="cofactor">
    <cofactor evidence="1">
        <name>[4Fe-4S] cluster</name>
        <dbReference type="ChEBI" id="CHEBI:49883"/>
    </cofactor>
</comment>
<dbReference type="NCBIfam" id="TIGR04085">
    <property type="entry name" value="rSAM_more_4Fe4S"/>
    <property type="match status" value="1"/>
</dbReference>
<dbReference type="SMART" id="SM00729">
    <property type="entry name" value="Elp3"/>
    <property type="match status" value="1"/>
</dbReference>
<dbReference type="InterPro" id="IPR013785">
    <property type="entry name" value="Aldolase_TIM"/>
</dbReference>
<evidence type="ECO:0000256" key="11">
    <source>
        <dbReference type="ARBA" id="ARBA00074337"/>
    </source>
</evidence>
<keyword evidence="3" id="KW-0949">S-adenosyl-L-methionine</keyword>
<dbReference type="InterPro" id="IPR017200">
    <property type="entry name" value="PqqE-like"/>
</dbReference>
<organism evidence="15 16">
    <name type="scientific">Anaerosolibacter carboniphilus</name>
    <dbReference type="NCBI Taxonomy" id="1417629"/>
    <lineage>
        <taxon>Bacteria</taxon>
        <taxon>Bacillati</taxon>
        <taxon>Bacillota</taxon>
        <taxon>Clostridia</taxon>
        <taxon>Peptostreptococcales</taxon>
        <taxon>Thermotaleaceae</taxon>
        <taxon>Anaerosolibacter</taxon>
    </lineage>
</organism>
<evidence type="ECO:0000313" key="15">
    <source>
        <dbReference type="EMBL" id="MBB6214988.1"/>
    </source>
</evidence>
<dbReference type="GO" id="GO:0046872">
    <property type="term" value="F:metal ion binding"/>
    <property type="evidence" value="ECO:0007669"/>
    <property type="project" value="UniProtKB-KW"/>
</dbReference>
<dbReference type="GO" id="GO:0051539">
    <property type="term" value="F:4 iron, 4 sulfur cluster binding"/>
    <property type="evidence" value="ECO:0007669"/>
    <property type="project" value="UniProtKB-KW"/>
</dbReference>
<comment type="catalytic activity">
    <reaction evidence="7">
        <text>[mycofactocin precursor peptide]-C-terminal glycyl-L-valyl-L-tyrosine + S-adenosyl-L-methionine = [mycofactocin precursor peptide]-C-terminal glycyl-N-{[2-(4-hydroxyphenyl)ethenyl]-3-methylbutanamide} + 5'-deoxyadenosine + L-methionine + CO2</text>
        <dbReference type="Rhea" id="RHEA:65492"/>
        <dbReference type="Rhea" id="RHEA-COMP:16815"/>
        <dbReference type="Rhea" id="RHEA-COMP:16816"/>
        <dbReference type="ChEBI" id="CHEBI:16526"/>
        <dbReference type="ChEBI" id="CHEBI:17319"/>
        <dbReference type="ChEBI" id="CHEBI:57844"/>
        <dbReference type="ChEBI" id="CHEBI:59789"/>
        <dbReference type="ChEBI" id="CHEBI:156515"/>
        <dbReference type="ChEBI" id="CHEBI:156517"/>
        <dbReference type="EC" id="1.3.98.7"/>
    </reaction>
</comment>
<comment type="catalytic activity">
    <reaction evidence="8">
        <text>[mycofactocin precursor peptide]-C-terminal glycyl-N-{[2-(4-hydroxyphenyl)ethenyl]-3-methylbutanamide} + AH2 + S-adenosyl-L-methionine = [mycofactocin precursor peptide]-C-terminal glycyl-N-{5-[(4-hydroxyphenyl)methyl]-4,4-dimethyl-2-oxopyrrolidin-3-yl}acetamide + 5'-deoxyadenosine + L-methionine + A + H(+)</text>
        <dbReference type="Rhea" id="RHEA:65500"/>
        <dbReference type="Rhea" id="RHEA-COMP:16816"/>
        <dbReference type="Rhea" id="RHEA-COMP:16818"/>
        <dbReference type="ChEBI" id="CHEBI:13193"/>
        <dbReference type="ChEBI" id="CHEBI:15378"/>
        <dbReference type="ChEBI" id="CHEBI:17319"/>
        <dbReference type="ChEBI" id="CHEBI:17499"/>
        <dbReference type="ChEBI" id="CHEBI:57844"/>
        <dbReference type="ChEBI" id="CHEBI:59789"/>
        <dbReference type="ChEBI" id="CHEBI:156517"/>
        <dbReference type="ChEBI" id="CHEBI:156518"/>
        <dbReference type="EC" id="4.1.99.26"/>
    </reaction>
</comment>
<dbReference type="Proteomes" id="UP000579281">
    <property type="component" value="Unassembled WGS sequence"/>
</dbReference>
<evidence type="ECO:0000256" key="9">
    <source>
        <dbReference type="ARBA" id="ARBA00066739"/>
    </source>
</evidence>
<evidence type="ECO:0000256" key="1">
    <source>
        <dbReference type="ARBA" id="ARBA00001966"/>
    </source>
</evidence>
<dbReference type="InterPro" id="IPR058240">
    <property type="entry name" value="rSAM_sf"/>
</dbReference>
<dbReference type="SFLD" id="SFLDS00029">
    <property type="entry name" value="Radical_SAM"/>
    <property type="match status" value="1"/>
</dbReference>
<dbReference type="SUPFAM" id="SSF102114">
    <property type="entry name" value="Radical SAM enzymes"/>
    <property type="match status" value="1"/>
</dbReference>
<dbReference type="SFLD" id="SFLDG01386">
    <property type="entry name" value="main_SPASM_domain-containing"/>
    <property type="match status" value="1"/>
</dbReference>
<evidence type="ECO:0000256" key="4">
    <source>
        <dbReference type="ARBA" id="ARBA00022723"/>
    </source>
</evidence>
<name>A0A841KS65_9FIRM</name>
<dbReference type="PROSITE" id="PS51918">
    <property type="entry name" value="RADICAL_SAM"/>
    <property type="match status" value="1"/>
</dbReference>
<reference evidence="15 16" key="1">
    <citation type="submission" date="2020-08" db="EMBL/GenBank/DDBJ databases">
        <title>Genomic Encyclopedia of Type Strains, Phase IV (KMG-IV): sequencing the most valuable type-strain genomes for metagenomic binning, comparative biology and taxonomic classification.</title>
        <authorList>
            <person name="Goeker M."/>
        </authorList>
    </citation>
    <scope>NUCLEOTIDE SEQUENCE [LARGE SCALE GENOMIC DNA]</scope>
    <source>
        <strain evidence="15 16">DSM 103526</strain>
    </source>
</reference>